<dbReference type="PANTHER" id="PTHR40448">
    <property type="entry name" value="TWO-COMPONENT SENSOR HISTIDINE KINASE"/>
    <property type="match status" value="1"/>
</dbReference>
<feature type="transmembrane region" description="Helical" evidence="1">
    <location>
        <begin position="134"/>
        <end position="153"/>
    </location>
</feature>
<proteinExistence type="predicted"/>
<reference evidence="3 4" key="1">
    <citation type="submission" date="2019-03" db="EMBL/GenBank/DDBJ databases">
        <title>Genomic Encyclopedia of Type Strains, Phase IV (KMG-IV): sequencing the most valuable type-strain genomes for metagenomic binning, comparative biology and taxonomic classification.</title>
        <authorList>
            <person name="Goeker M."/>
        </authorList>
    </citation>
    <scope>NUCLEOTIDE SEQUENCE [LARGE SCALE GENOMIC DNA]</scope>
    <source>
        <strain evidence="3 4">DSM 100556</strain>
    </source>
</reference>
<protein>
    <submittedName>
        <fullName evidence="3">GHKL domain-containing protein</fullName>
    </submittedName>
</protein>
<dbReference type="Pfam" id="PF14501">
    <property type="entry name" value="HATPase_c_5"/>
    <property type="match status" value="1"/>
</dbReference>
<keyword evidence="4" id="KW-1185">Reference proteome</keyword>
<feature type="transmembrane region" description="Helical" evidence="1">
    <location>
        <begin position="189"/>
        <end position="206"/>
    </location>
</feature>
<dbReference type="STRING" id="1469948.GCA_000732725_00585"/>
<comment type="caution">
    <text evidence="3">The sequence shown here is derived from an EMBL/GenBank/DDBJ whole genome shotgun (WGS) entry which is preliminary data.</text>
</comment>
<keyword evidence="1" id="KW-0472">Membrane</keyword>
<accession>A0A4R1QQR6</accession>
<dbReference type="Proteomes" id="UP000295718">
    <property type="component" value="Unassembled WGS sequence"/>
</dbReference>
<organism evidence="3 4">
    <name type="scientific">Kineothrix alysoides</name>
    <dbReference type="NCBI Taxonomy" id="1469948"/>
    <lineage>
        <taxon>Bacteria</taxon>
        <taxon>Bacillati</taxon>
        <taxon>Bacillota</taxon>
        <taxon>Clostridia</taxon>
        <taxon>Lachnospirales</taxon>
        <taxon>Lachnospiraceae</taxon>
        <taxon>Kineothrix</taxon>
    </lineage>
</organism>
<dbReference type="RefSeq" id="WP_031389348.1">
    <property type="nucleotide sequence ID" value="NZ_JPNB01000001.1"/>
</dbReference>
<dbReference type="PANTHER" id="PTHR40448:SF1">
    <property type="entry name" value="TWO-COMPONENT SENSOR HISTIDINE KINASE"/>
    <property type="match status" value="1"/>
</dbReference>
<feature type="transmembrane region" description="Helical" evidence="1">
    <location>
        <begin position="66"/>
        <end position="84"/>
    </location>
</feature>
<dbReference type="SUPFAM" id="SSF55874">
    <property type="entry name" value="ATPase domain of HSP90 chaperone/DNA topoisomerase II/histidine kinase"/>
    <property type="match status" value="1"/>
</dbReference>
<dbReference type="InterPro" id="IPR036890">
    <property type="entry name" value="HATPase_C_sf"/>
</dbReference>
<feature type="transmembrane region" description="Helical" evidence="1">
    <location>
        <begin position="91"/>
        <end position="114"/>
    </location>
</feature>
<evidence type="ECO:0000256" key="1">
    <source>
        <dbReference type="SAM" id="Phobius"/>
    </source>
</evidence>
<dbReference type="EMBL" id="SLUO01000012">
    <property type="protein sequence ID" value="TCL56176.1"/>
    <property type="molecule type" value="Genomic_DNA"/>
</dbReference>
<dbReference type="Gene3D" id="3.30.565.10">
    <property type="entry name" value="Histidine kinase-like ATPase, C-terminal domain"/>
    <property type="match status" value="1"/>
</dbReference>
<evidence type="ECO:0000259" key="2">
    <source>
        <dbReference type="Pfam" id="PF14501"/>
    </source>
</evidence>
<keyword evidence="1" id="KW-1133">Transmembrane helix</keyword>
<feature type="transmembrane region" description="Helical" evidence="1">
    <location>
        <begin position="6"/>
        <end position="26"/>
    </location>
</feature>
<dbReference type="AlphaFoldDB" id="A0A4R1QQR6"/>
<feature type="domain" description="Sensor histidine kinase NatK-like C-terminal" evidence="2">
    <location>
        <begin position="306"/>
        <end position="408"/>
    </location>
</feature>
<keyword evidence="1" id="KW-0812">Transmembrane</keyword>
<sequence>MEKIKIMLTIYNVYIAIFSGCLITFLLSRFLKPKKQTITGLLFFFSVYVTHDYYLSVYANGSEYKLVEYIAYYVVILLVLMIFFEGKGISNFITVFSIDFIFQVTGTILVLVVLSPITFFDVYEIERITDTPNLFSFLLAFVVSFISFFLTGIIAKNLFKKNNGFTRFVCTGITLVNFIPGFLNSGKSVYYVFPLFVMIIVGNMTYQELKLRKSEKRDKYYYELEDALQLEQEELAKIRHDVANHITVLNSSKDSDYGNEVLREIDEKLMSGISIIDVLIKEKQLICNEKNIFFHYELVNLSESRMERVDWICLLGNALDNAIDASEKAGDDRTIELSMKRKASYLVIYIANSKDKDGKPESNHFMTTKLSGQGHGYGIRIMKKTVRKYGGRIRYEDKGDSMQMYITFQAWE</sequence>
<dbReference type="InterPro" id="IPR032834">
    <property type="entry name" value="NatK-like_C"/>
</dbReference>
<dbReference type="GO" id="GO:0042802">
    <property type="term" value="F:identical protein binding"/>
    <property type="evidence" value="ECO:0007669"/>
    <property type="project" value="TreeGrafter"/>
</dbReference>
<gene>
    <name evidence="3" type="ORF">EDD76_1123</name>
</gene>
<feature type="transmembrane region" description="Helical" evidence="1">
    <location>
        <begin position="38"/>
        <end position="54"/>
    </location>
</feature>
<evidence type="ECO:0000313" key="3">
    <source>
        <dbReference type="EMBL" id="TCL56176.1"/>
    </source>
</evidence>
<name>A0A4R1QQR6_9FIRM</name>
<evidence type="ECO:0000313" key="4">
    <source>
        <dbReference type="Proteomes" id="UP000295718"/>
    </source>
</evidence>
<dbReference type="PROSITE" id="PS51257">
    <property type="entry name" value="PROKAR_LIPOPROTEIN"/>
    <property type="match status" value="1"/>
</dbReference>
<feature type="transmembrane region" description="Helical" evidence="1">
    <location>
        <begin position="165"/>
        <end position="183"/>
    </location>
</feature>